<dbReference type="PANTHER" id="PTHR33630:SF9">
    <property type="entry name" value="CUTINASE 4"/>
    <property type="match status" value="1"/>
</dbReference>
<dbReference type="RefSeq" id="WP_232400674.1">
    <property type="nucleotide sequence ID" value="NZ_CP102173.1"/>
</dbReference>
<dbReference type="PROSITE" id="PS51257">
    <property type="entry name" value="PROKAR_LIPOPROTEIN"/>
    <property type="match status" value="1"/>
</dbReference>
<accession>A0ABY5M860</accession>
<reference evidence="6 7" key="1">
    <citation type="submission" date="2022-08" db="EMBL/GenBank/DDBJ databases">
        <title>novel species in genus Aeromicrobium.</title>
        <authorList>
            <person name="Ye L."/>
        </authorList>
    </citation>
    <scope>NUCLEOTIDE SEQUENCE [LARGE SCALE GENOMIC DNA]</scope>
    <source>
        <strain evidence="7">zg-Y1379</strain>
    </source>
</reference>
<sequence>MISPGARLLTLGAAVLALAGCSATTPGPSEPGTGTEAAATTDVRCADLVVLGARGSTQDPDLNAGVGTEVRRTTDELARRLHGRSGLTVRIEAIRYDAGATATSAAYQQHTLEGTRMMLSRLRTLASRCAESHFALVGFSQGAQVVHGAAADMPGDLAGRVVLVAMIADPLRDPTDAIAHWSYAEEPTRGNGRLGAGPPISAALRAAAISLCVEGDEICNARGAPGDPPSEVHKHFYERPAAVRATAARLDAVLRRNGV</sequence>
<keyword evidence="7" id="KW-1185">Reference proteome</keyword>
<evidence type="ECO:0000256" key="3">
    <source>
        <dbReference type="ARBA" id="ARBA00022801"/>
    </source>
</evidence>
<dbReference type="Pfam" id="PF01083">
    <property type="entry name" value="Cutinase"/>
    <property type="match status" value="1"/>
</dbReference>
<dbReference type="InterPro" id="IPR029058">
    <property type="entry name" value="AB_hydrolase_fold"/>
</dbReference>
<feature type="signal peptide" evidence="5">
    <location>
        <begin position="1"/>
        <end position="19"/>
    </location>
</feature>
<keyword evidence="5" id="KW-0732">Signal</keyword>
<protein>
    <submittedName>
        <fullName evidence="6">Cutinase family protein</fullName>
    </submittedName>
</protein>
<keyword evidence="2" id="KW-0719">Serine esterase</keyword>
<evidence type="ECO:0000256" key="2">
    <source>
        <dbReference type="ARBA" id="ARBA00022487"/>
    </source>
</evidence>
<keyword evidence="3" id="KW-0378">Hydrolase</keyword>
<dbReference type="PANTHER" id="PTHR33630">
    <property type="entry name" value="CUTINASE RV1984C-RELATED-RELATED"/>
    <property type="match status" value="1"/>
</dbReference>
<evidence type="ECO:0000313" key="7">
    <source>
        <dbReference type="Proteomes" id="UP001316184"/>
    </source>
</evidence>
<organism evidence="6 7">
    <name type="scientific">Aeromicrobium wangtongii</name>
    <dbReference type="NCBI Taxonomy" id="2969247"/>
    <lineage>
        <taxon>Bacteria</taxon>
        <taxon>Bacillati</taxon>
        <taxon>Actinomycetota</taxon>
        <taxon>Actinomycetes</taxon>
        <taxon>Propionibacteriales</taxon>
        <taxon>Nocardioidaceae</taxon>
        <taxon>Aeromicrobium</taxon>
    </lineage>
</organism>
<gene>
    <name evidence="6" type="ORF">NQV15_15195</name>
</gene>
<dbReference type="Proteomes" id="UP001316184">
    <property type="component" value="Chromosome"/>
</dbReference>
<evidence type="ECO:0000256" key="4">
    <source>
        <dbReference type="ARBA" id="ARBA00023157"/>
    </source>
</evidence>
<dbReference type="SUPFAM" id="SSF53474">
    <property type="entry name" value="alpha/beta-Hydrolases"/>
    <property type="match status" value="1"/>
</dbReference>
<dbReference type="Gene3D" id="3.40.50.1820">
    <property type="entry name" value="alpha/beta hydrolase"/>
    <property type="match status" value="1"/>
</dbReference>
<dbReference type="EMBL" id="CP102173">
    <property type="protein sequence ID" value="UUP13188.1"/>
    <property type="molecule type" value="Genomic_DNA"/>
</dbReference>
<proteinExistence type="inferred from homology"/>
<evidence type="ECO:0000313" key="6">
    <source>
        <dbReference type="EMBL" id="UUP13188.1"/>
    </source>
</evidence>
<comment type="similarity">
    <text evidence="1">Belongs to the cutinase family.</text>
</comment>
<evidence type="ECO:0000256" key="5">
    <source>
        <dbReference type="SAM" id="SignalP"/>
    </source>
</evidence>
<feature type="chain" id="PRO_5045622099" evidence="5">
    <location>
        <begin position="20"/>
        <end position="259"/>
    </location>
</feature>
<keyword evidence="4" id="KW-1015">Disulfide bond</keyword>
<name>A0ABY5M860_9ACTN</name>
<dbReference type="SMART" id="SM01110">
    <property type="entry name" value="Cutinase"/>
    <property type="match status" value="1"/>
</dbReference>
<evidence type="ECO:0000256" key="1">
    <source>
        <dbReference type="ARBA" id="ARBA00007534"/>
    </source>
</evidence>
<dbReference type="InterPro" id="IPR000675">
    <property type="entry name" value="Cutinase/axe"/>
</dbReference>